<sequence>MAQRPSSFAKPFIPDVTRLFEFRNGTMSPAFASNGSVDSRTLSYENSDLNDITRRQMMEDINAYRYDLDFCRTQLNAPELLTPQESRTLQIRVLDCSHNIRHCQHRIELIDAQARNVAARNAAQSAALSYRPSLQQHRASTGTPVSMGGAKRQRIAKIADSDDEAADSVSTSIMGLEGSGTSSIQRLGFWKCRLCTSQKFLDAGANRVPSMPCKWPLKDVSKMLNHFLDMHIEHSPHERCEELGDALAHNRGPFEYWLTRTRAQELDDTSVIDEFINTLQSGALPEVLRGLNRAASAFPNSVSGTKR</sequence>
<evidence type="ECO:0000313" key="2">
    <source>
        <dbReference type="Proteomes" id="UP001497700"/>
    </source>
</evidence>
<reference evidence="1 2" key="1">
    <citation type="journal article" date="2022" name="New Phytol.">
        <title>Ecological generalism drives hyperdiversity of secondary metabolite gene clusters in xylarialean endophytes.</title>
        <authorList>
            <person name="Franco M.E.E."/>
            <person name="Wisecaver J.H."/>
            <person name="Arnold A.E."/>
            <person name="Ju Y.M."/>
            <person name="Slot J.C."/>
            <person name="Ahrendt S."/>
            <person name="Moore L.P."/>
            <person name="Eastman K.E."/>
            <person name="Scott K."/>
            <person name="Konkel Z."/>
            <person name="Mondo S.J."/>
            <person name="Kuo A."/>
            <person name="Hayes R.D."/>
            <person name="Haridas S."/>
            <person name="Andreopoulos B."/>
            <person name="Riley R."/>
            <person name="LaButti K."/>
            <person name="Pangilinan J."/>
            <person name="Lipzen A."/>
            <person name="Amirebrahimi M."/>
            <person name="Yan J."/>
            <person name="Adam C."/>
            <person name="Keymanesh K."/>
            <person name="Ng V."/>
            <person name="Louie K."/>
            <person name="Northen T."/>
            <person name="Drula E."/>
            <person name="Henrissat B."/>
            <person name="Hsieh H.M."/>
            <person name="Youens-Clark K."/>
            <person name="Lutzoni F."/>
            <person name="Miadlikowska J."/>
            <person name="Eastwood D.C."/>
            <person name="Hamelin R.C."/>
            <person name="Grigoriev I.V."/>
            <person name="U'Ren J.M."/>
        </authorList>
    </citation>
    <scope>NUCLEOTIDE SEQUENCE [LARGE SCALE GENOMIC DNA]</scope>
    <source>
        <strain evidence="1 2">CBS 119005</strain>
    </source>
</reference>
<keyword evidence="2" id="KW-1185">Reference proteome</keyword>
<protein>
    <submittedName>
        <fullName evidence="1">Uncharacterized protein</fullName>
    </submittedName>
</protein>
<comment type="caution">
    <text evidence="1">The sequence shown here is derived from an EMBL/GenBank/DDBJ whole genome shotgun (WGS) entry which is preliminary data.</text>
</comment>
<dbReference type="Proteomes" id="UP001497700">
    <property type="component" value="Unassembled WGS sequence"/>
</dbReference>
<evidence type="ECO:0000313" key="1">
    <source>
        <dbReference type="EMBL" id="KAI4861668.1"/>
    </source>
</evidence>
<gene>
    <name evidence="1" type="ORF">F4820DRAFT_432762</name>
</gene>
<organism evidence="1 2">
    <name type="scientific">Hypoxylon rubiginosum</name>
    <dbReference type="NCBI Taxonomy" id="110542"/>
    <lineage>
        <taxon>Eukaryota</taxon>
        <taxon>Fungi</taxon>
        <taxon>Dikarya</taxon>
        <taxon>Ascomycota</taxon>
        <taxon>Pezizomycotina</taxon>
        <taxon>Sordariomycetes</taxon>
        <taxon>Xylariomycetidae</taxon>
        <taxon>Xylariales</taxon>
        <taxon>Hypoxylaceae</taxon>
        <taxon>Hypoxylon</taxon>
    </lineage>
</organism>
<name>A0ACB9YQN3_9PEZI</name>
<accession>A0ACB9YQN3</accession>
<dbReference type="EMBL" id="MU393545">
    <property type="protein sequence ID" value="KAI4861668.1"/>
    <property type="molecule type" value="Genomic_DNA"/>
</dbReference>
<proteinExistence type="predicted"/>